<name>A0A2V3ISD8_9FLOR</name>
<accession>A0A2V3ISD8</accession>
<dbReference type="EMBL" id="NBIV01000073">
    <property type="protein sequence ID" value="PXF45036.1"/>
    <property type="molecule type" value="Genomic_DNA"/>
</dbReference>
<keyword evidence="2" id="KW-1185">Reference proteome</keyword>
<protein>
    <submittedName>
        <fullName evidence="1">Uncharacterized protein</fullName>
    </submittedName>
</protein>
<evidence type="ECO:0000313" key="2">
    <source>
        <dbReference type="Proteomes" id="UP000247409"/>
    </source>
</evidence>
<dbReference type="Proteomes" id="UP000247409">
    <property type="component" value="Unassembled WGS sequence"/>
</dbReference>
<reference evidence="1 2" key="1">
    <citation type="journal article" date="2018" name="Mol. Biol. Evol.">
        <title>Analysis of the draft genome of the red seaweed Gracilariopsis chorda provides insights into genome size evolution in Rhodophyta.</title>
        <authorList>
            <person name="Lee J."/>
            <person name="Yang E.C."/>
            <person name="Graf L."/>
            <person name="Yang J.H."/>
            <person name="Qiu H."/>
            <person name="Zel Zion U."/>
            <person name="Chan C.X."/>
            <person name="Stephens T.G."/>
            <person name="Weber A.P.M."/>
            <person name="Boo G.H."/>
            <person name="Boo S.M."/>
            <person name="Kim K.M."/>
            <person name="Shin Y."/>
            <person name="Jung M."/>
            <person name="Lee S.J."/>
            <person name="Yim H.S."/>
            <person name="Lee J.H."/>
            <person name="Bhattacharya D."/>
            <person name="Yoon H.S."/>
        </authorList>
    </citation>
    <scope>NUCLEOTIDE SEQUENCE [LARGE SCALE GENOMIC DNA]</scope>
    <source>
        <strain evidence="1 2">SKKU-2015</strain>
        <tissue evidence="1">Whole body</tissue>
    </source>
</reference>
<dbReference type="AlphaFoldDB" id="A0A2V3ISD8"/>
<organism evidence="1 2">
    <name type="scientific">Gracilariopsis chorda</name>
    <dbReference type="NCBI Taxonomy" id="448386"/>
    <lineage>
        <taxon>Eukaryota</taxon>
        <taxon>Rhodophyta</taxon>
        <taxon>Florideophyceae</taxon>
        <taxon>Rhodymeniophycidae</taxon>
        <taxon>Gracilariales</taxon>
        <taxon>Gracilariaceae</taxon>
        <taxon>Gracilariopsis</taxon>
    </lineage>
</organism>
<comment type="caution">
    <text evidence="1">The sequence shown here is derived from an EMBL/GenBank/DDBJ whole genome shotgun (WGS) entry which is preliminary data.</text>
</comment>
<evidence type="ECO:0000313" key="1">
    <source>
        <dbReference type="EMBL" id="PXF45036.1"/>
    </source>
</evidence>
<sequence length="99" mass="10943">MVNESFGQIEEALLGVAGTENEALNEADPVEEAPRTPMLLPPLRDVAKLFEGVEDLAEKMGVLGASEGLRRAKRAFFEACREQGRKKSRQTLISEHFSK</sequence>
<proteinExistence type="predicted"/>
<gene>
    <name evidence="1" type="ORF">BWQ96_05209</name>
</gene>